<accession>A0A162J4X4</accession>
<dbReference type="EMBL" id="AZHC01000010">
    <property type="protein sequence ID" value="OAA44207.1"/>
    <property type="molecule type" value="Genomic_DNA"/>
</dbReference>
<reference evidence="2 3" key="1">
    <citation type="journal article" date="2016" name="Genome Biol. Evol.">
        <title>Divergent and convergent evolution of fungal pathogenicity.</title>
        <authorList>
            <person name="Shang Y."/>
            <person name="Xiao G."/>
            <person name="Zheng P."/>
            <person name="Cen K."/>
            <person name="Zhan S."/>
            <person name="Wang C."/>
        </authorList>
    </citation>
    <scope>NUCLEOTIDE SEQUENCE [LARGE SCALE GENOMIC DNA]</scope>
    <source>
        <strain evidence="2 3">RCEF 4871</strain>
    </source>
</reference>
<name>A0A162J4X4_METRR</name>
<protein>
    <submittedName>
        <fullName evidence="2">Uncharacterized protein</fullName>
    </submittedName>
</protein>
<evidence type="ECO:0000256" key="1">
    <source>
        <dbReference type="SAM" id="MobiDB-lite"/>
    </source>
</evidence>
<gene>
    <name evidence="2" type="ORF">NOR_03935</name>
</gene>
<sequence>MFSNKSEHTNLTAPEQFAIRTGRFRDSDAKVVVMTRPAQRQAASTRFDRNGVPDSRSGDGLGRSEDEKSSKLINLLFSTEVRPSVRGALRSGKDVTMDYRY</sequence>
<keyword evidence="3" id="KW-1185">Reference proteome</keyword>
<proteinExistence type="predicted"/>
<evidence type="ECO:0000313" key="3">
    <source>
        <dbReference type="Proteomes" id="UP000243498"/>
    </source>
</evidence>
<dbReference type="Proteomes" id="UP000243498">
    <property type="component" value="Unassembled WGS sequence"/>
</dbReference>
<evidence type="ECO:0000313" key="2">
    <source>
        <dbReference type="EMBL" id="OAA44207.1"/>
    </source>
</evidence>
<organism evidence="2 3">
    <name type="scientific">Metarhizium rileyi (strain RCEF 4871)</name>
    <name type="common">Nomuraea rileyi</name>
    <dbReference type="NCBI Taxonomy" id="1649241"/>
    <lineage>
        <taxon>Eukaryota</taxon>
        <taxon>Fungi</taxon>
        <taxon>Dikarya</taxon>
        <taxon>Ascomycota</taxon>
        <taxon>Pezizomycotina</taxon>
        <taxon>Sordariomycetes</taxon>
        <taxon>Hypocreomycetidae</taxon>
        <taxon>Hypocreales</taxon>
        <taxon>Clavicipitaceae</taxon>
        <taxon>Metarhizium</taxon>
    </lineage>
</organism>
<comment type="caution">
    <text evidence="2">The sequence shown here is derived from an EMBL/GenBank/DDBJ whole genome shotgun (WGS) entry which is preliminary data.</text>
</comment>
<feature type="region of interest" description="Disordered" evidence="1">
    <location>
        <begin position="35"/>
        <end position="67"/>
    </location>
</feature>
<dbReference type="AlphaFoldDB" id="A0A162J4X4"/>